<dbReference type="EMBL" id="RBRY01000058">
    <property type="protein sequence ID" value="RMR59305.1"/>
    <property type="molecule type" value="Genomic_DNA"/>
</dbReference>
<dbReference type="Proteomes" id="UP000278332">
    <property type="component" value="Unassembled WGS sequence"/>
</dbReference>
<name>A0A3M4W5G6_PSECI</name>
<feature type="domain" description="Major facilitator superfamily (MFS) profile" evidence="8">
    <location>
        <begin position="27"/>
        <end position="479"/>
    </location>
</feature>
<feature type="transmembrane region" description="Helical" evidence="7">
    <location>
        <begin position="284"/>
        <end position="306"/>
    </location>
</feature>
<feature type="transmembrane region" description="Helical" evidence="7">
    <location>
        <begin position="318"/>
        <end position="335"/>
    </location>
</feature>
<feature type="transmembrane region" description="Helical" evidence="7">
    <location>
        <begin position="245"/>
        <end position="264"/>
    </location>
</feature>
<evidence type="ECO:0000256" key="2">
    <source>
        <dbReference type="ARBA" id="ARBA00022448"/>
    </source>
</evidence>
<feature type="transmembrane region" description="Helical" evidence="7">
    <location>
        <begin position="155"/>
        <end position="174"/>
    </location>
</feature>
<evidence type="ECO:0000256" key="5">
    <source>
        <dbReference type="ARBA" id="ARBA00022989"/>
    </source>
</evidence>
<protein>
    <submittedName>
        <fullName evidence="9">Drug resistance mfs transporter</fullName>
    </submittedName>
</protein>
<keyword evidence="6 7" id="KW-0472">Membrane</keyword>
<evidence type="ECO:0000256" key="4">
    <source>
        <dbReference type="ARBA" id="ARBA00022692"/>
    </source>
</evidence>
<dbReference type="InterPro" id="IPR004638">
    <property type="entry name" value="EmrB-like"/>
</dbReference>
<evidence type="ECO:0000313" key="9">
    <source>
        <dbReference type="EMBL" id="RMR59305.1"/>
    </source>
</evidence>
<keyword evidence="5 7" id="KW-1133">Transmembrane helix</keyword>
<dbReference type="CDD" id="cd17321">
    <property type="entry name" value="MFS_MMR_MDR_like"/>
    <property type="match status" value="1"/>
</dbReference>
<dbReference type="GO" id="GO:0022857">
    <property type="term" value="F:transmembrane transporter activity"/>
    <property type="evidence" value="ECO:0007669"/>
    <property type="project" value="InterPro"/>
</dbReference>
<comment type="subcellular location">
    <subcellularLocation>
        <location evidence="1">Cell membrane</location>
        <topology evidence="1">Multi-pass membrane protein</topology>
    </subcellularLocation>
</comment>
<evidence type="ECO:0000313" key="10">
    <source>
        <dbReference type="Proteomes" id="UP000278332"/>
    </source>
</evidence>
<feature type="transmembrane region" description="Helical" evidence="7">
    <location>
        <begin position="453"/>
        <end position="477"/>
    </location>
</feature>
<organism evidence="9 10">
    <name type="scientific">Pseudomonas cichorii</name>
    <dbReference type="NCBI Taxonomy" id="36746"/>
    <lineage>
        <taxon>Bacteria</taxon>
        <taxon>Pseudomonadati</taxon>
        <taxon>Pseudomonadota</taxon>
        <taxon>Gammaproteobacteria</taxon>
        <taxon>Pseudomonadales</taxon>
        <taxon>Pseudomonadaceae</taxon>
        <taxon>Pseudomonas</taxon>
    </lineage>
</organism>
<dbReference type="PANTHER" id="PTHR42718">
    <property type="entry name" value="MAJOR FACILITATOR SUPERFAMILY MULTIDRUG TRANSPORTER MFSC"/>
    <property type="match status" value="1"/>
</dbReference>
<dbReference type="Gene3D" id="1.20.1720.10">
    <property type="entry name" value="Multidrug resistance protein D"/>
    <property type="match status" value="1"/>
</dbReference>
<dbReference type="SUPFAM" id="SSF103473">
    <property type="entry name" value="MFS general substrate transporter"/>
    <property type="match status" value="1"/>
</dbReference>
<dbReference type="InterPro" id="IPR020846">
    <property type="entry name" value="MFS_dom"/>
</dbReference>
<gene>
    <name evidence="9" type="ORF">ALP84_04101</name>
</gene>
<feature type="transmembrane region" description="Helical" evidence="7">
    <location>
        <begin position="409"/>
        <end position="433"/>
    </location>
</feature>
<feature type="transmembrane region" description="Helical" evidence="7">
    <location>
        <begin position="92"/>
        <end position="112"/>
    </location>
</feature>
<feature type="transmembrane region" description="Helical" evidence="7">
    <location>
        <begin position="376"/>
        <end position="397"/>
    </location>
</feature>
<dbReference type="InterPro" id="IPR011701">
    <property type="entry name" value="MFS"/>
</dbReference>
<feature type="transmembrane region" description="Helical" evidence="7">
    <location>
        <begin position="180"/>
        <end position="199"/>
    </location>
</feature>
<evidence type="ECO:0000256" key="6">
    <source>
        <dbReference type="ARBA" id="ARBA00023136"/>
    </source>
</evidence>
<sequence>MFMSSTRTDPLPSPMEQTAFQEKRWQALAVICLATLMIVLDTTIVNVALPSIKLDLGFDDVSLAWVINVYLLTFGGFLLLGGRLGDLYGQRVIFVWGTSLFTLASLACGIATTQETLIAARALQGFGGALLTSTALSLIIRLFTDPSERAKAIGAYSFVCTGGGSIGVLLGGVLTDLYEWYTIFLINLPIGVLVLALSRRLLPPVEITEKGALDIAGAITIIAALIVAVYAIMNGNHIGWTSKTTVSQLTLATLMFIVFIRIELCTKVPLIPVRLFHSRNLTTANFIGMLWATSMFAWFFLCALYLQQVLDYSPLEVGLAFLPANLVMALCSLLLSSRLIIRYGVKLPLVLGLGLAAAGLFLLARAPVDGNFLLDILPGMLLIGVGAGMGFNPILVAAMSDAKTGEEGIASGIVNTSFMMGGALGLAIISSLASHYSERLTEAGHTALEALSGGYGAAFLLGGLLALVASLTGAIFMRK</sequence>
<comment type="caution">
    <text evidence="9">The sequence shown here is derived from an EMBL/GenBank/DDBJ whole genome shotgun (WGS) entry which is preliminary data.</text>
</comment>
<dbReference type="GO" id="GO:0005886">
    <property type="term" value="C:plasma membrane"/>
    <property type="evidence" value="ECO:0007669"/>
    <property type="project" value="UniProtKB-SubCell"/>
</dbReference>
<evidence type="ECO:0000256" key="1">
    <source>
        <dbReference type="ARBA" id="ARBA00004651"/>
    </source>
</evidence>
<evidence type="ECO:0000256" key="7">
    <source>
        <dbReference type="SAM" id="Phobius"/>
    </source>
</evidence>
<proteinExistence type="predicted"/>
<dbReference type="PANTHER" id="PTHR42718:SF46">
    <property type="entry name" value="BLR6921 PROTEIN"/>
    <property type="match status" value="1"/>
</dbReference>
<accession>A0A3M4W5G6</accession>
<dbReference type="Gene3D" id="1.20.1250.20">
    <property type="entry name" value="MFS general substrate transporter like domains"/>
    <property type="match status" value="1"/>
</dbReference>
<dbReference type="AlphaFoldDB" id="A0A3M4W5G6"/>
<feature type="transmembrane region" description="Helical" evidence="7">
    <location>
        <begin position="27"/>
        <end position="49"/>
    </location>
</feature>
<evidence type="ECO:0000259" key="8">
    <source>
        <dbReference type="PROSITE" id="PS50850"/>
    </source>
</evidence>
<keyword evidence="2" id="KW-0813">Transport</keyword>
<reference evidence="9 10" key="1">
    <citation type="submission" date="2018-08" db="EMBL/GenBank/DDBJ databases">
        <title>Recombination of ecologically and evolutionarily significant loci maintains genetic cohesion in the Pseudomonas syringae species complex.</title>
        <authorList>
            <person name="Dillon M."/>
            <person name="Thakur S."/>
            <person name="Almeida R.N.D."/>
            <person name="Weir B.S."/>
            <person name="Guttman D.S."/>
        </authorList>
    </citation>
    <scope>NUCLEOTIDE SEQUENCE [LARGE SCALE GENOMIC DNA]</scope>
    <source>
        <strain evidence="9 10">ICMP 6917</strain>
    </source>
</reference>
<dbReference type="InterPro" id="IPR036259">
    <property type="entry name" value="MFS_trans_sf"/>
</dbReference>
<keyword evidence="3" id="KW-1003">Cell membrane</keyword>
<feature type="transmembrane region" description="Helical" evidence="7">
    <location>
        <begin position="347"/>
        <end position="364"/>
    </location>
</feature>
<feature type="transmembrane region" description="Helical" evidence="7">
    <location>
        <begin position="118"/>
        <end position="143"/>
    </location>
</feature>
<dbReference type="PROSITE" id="PS50850">
    <property type="entry name" value="MFS"/>
    <property type="match status" value="1"/>
</dbReference>
<dbReference type="NCBIfam" id="TIGR00711">
    <property type="entry name" value="efflux_EmrB"/>
    <property type="match status" value="1"/>
</dbReference>
<feature type="transmembrane region" description="Helical" evidence="7">
    <location>
        <begin position="211"/>
        <end position="233"/>
    </location>
</feature>
<dbReference type="Pfam" id="PF07690">
    <property type="entry name" value="MFS_1"/>
    <property type="match status" value="1"/>
</dbReference>
<keyword evidence="4 7" id="KW-0812">Transmembrane</keyword>
<feature type="transmembrane region" description="Helical" evidence="7">
    <location>
        <begin position="61"/>
        <end position="80"/>
    </location>
</feature>
<evidence type="ECO:0000256" key="3">
    <source>
        <dbReference type="ARBA" id="ARBA00022475"/>
    </source>
</evidence>